<dbReference type="Proteomes" id="UP001189624">
    <property type="component" value="Chromosome 6"/>
</dbReference>
<keyword evidence="1" id="KW-1133">Transmembrane helix</keyword>
<gene>
    <name evidence="2" type="ORF">AYBTSS11_LOCUS20637</name>
</gene>
<evidence type="ECO:0000313" key="3">
    <source>
        <dbReference type="Proteomes" id="UP001189624"/>
    </source>
</evidence>
<organism evidence="2 3">
    <name type="scientific">Sphenostylis stenocarpa</name>
    <dbReference type="NCBI Taxonomy" id="92480"/>
    <lineage>
        <taxon>Eukaryota</taxon>
        <taxon>Viridiplantae</taxon>
        <taxon>Streptophyta</taxon>
        <taxon>Embryophyta</taxon>
        <taxon>Tracheophyta</taxon>
        <taxon>Spermatophyta</taxon>
        <taxon>Magnoliopsida</taxon>
        <taxon>eudicotyledons</taxon>
        <taxon>Gunneridae</taxon>
        <taxon>Pentapetalae</taxon>
        <taxon>rosids</taxon>
        <taxon>fabids</taxon>
        <taxon>Fabales</taxon>
        <taxon>Fabaceae</taxon>
        <taxon>Papilionoideae</taxon>
        <taxon>50 kb inversion clade</taxon>
        <taxon>NPAAA clade</taxon>
        <taxon>indigoferoid/millettioid clade</taxon>
        <taxon>Phaseoleae</taxon>
        <taxon>Sphenostylis</taxon>
    </lineage>
</organism>
<keyword evidence="1" id="KW-0812">Transmembrane</keyword>
<keyword evidence="1" id="KW-0472">Membrane</keyword>
<dbReference type="Gramene" id="rna-AYBTSS11_LOCUS20637">
    <property type="protein sequence ID" value="CAJ1965050.1"/>
    <property type="gene ID" value="gene-AYBTSS11_LOCUS20637"/>
</dbReference>
<proteinExistence type="predicted"/>
<reference evidence="2" key="1">
    <citation type="submission" date="2023-10" db="EMBL/GenBank/DDBJ databases">
        <authorList>
            <person name="Domelevo Entfellner J.-B."/>
        </authorList>
    </citation>
    <scope>NUCLEOTIDE SEQUENCE</scope>
</reference>
<sequence>MIMVARCHNGVSKKRFQRRGLVREKGSEAFRGKKSEFRESGETRGFEYALFSPFTYALLHVFLLSGALYPEENDLIER</sequence>
<name>A0AA86T3C8_9FABA</name>
<evidence type="ECO:0000256" key="1">
    <source>
        <dbReference type="SAM" id="Phobius"/>
    </source>
</evidence>
<accession>A0AA86T3C8</accession>
<feature type="transmembrane region" description="Helical" evidence="1">
    <location>
        <begin position="48"/>
        <end position="69"/>
    </location>
</feature>
<dbReference type="AlphaFoldDB" id="A0AA86T3C8"/>
<protein>
    <submittedName>
        <fullName evidence="2">Uncharacterized protein</fullName>
    </submittedName>
</protein>
<keyword evidence="3" id="KW-1185">Reference proteome</keyword>
<dbReference type="EMBL" id="OY731403">
    <property type="protein sequence ID" value="CAJ1965050.1"/>
    <property type="molecule type" value="Genomic_DNA"/>
</dbReference>
<evidence type="ECO:0000313" key="2">
    <source>
        <dbReference type="EMBL" id="CAJ1965050.1"/>
    </source>
</evidence>